<accession>A0ABV5BG56</accession>
<evidence type="ECO:0000313" key="10">
    <source>
        <dbReference type="EMBL" id="MFB5684447.1"/>
    </source>
</evidence>
<feature type="chain" id="PRO_5047301958" evidence="8">
    <location>
        <begin position="34"/>
        <end position="1174"/>
    </location>
</feature>
<keyword evidence="3" id="KW-0964">Secreted</keyword>
<dbReference type="Pfam" id="PF05031">
    <property type="entry name" value="NEAT"/>
    <property type="match status" value="6"/>
</dbReference>
<dbReference type="PROSITE" id="PS50978">
    <property type="entry name" value="NEAT"/>
    <property type="match status" value="6"/>
</dbReference>
<dbReference type="SUPFAM" id="SSF49384">
    <property type="entry name" value="Carbohydrate-binding domain"/>
    <property type="match status" value="1"/>
</dbReference>
<dbReference type="NCBIfam" id="TIGR03063">
    <property type="entry name" value="srtB_target"/>
    <property type="match status" value="1"/>
</dbReference>
<dbReference type="Gene3D" id="2.60.40.1850">
    <property type="match status" value="6"/>
</dbReference>
<feature type="domain" description="NEAT" evidence="9">
    <location>
        <begin position="463"/>
        <end position="592"/>
    </location>
</feature>
<feature type="domain" description="NEAT" evidence="9">
    <location>
        <begin position="184"/>
        <end position="311"/>
    </location>
</feature>
<dbReference type="EMBL" id="JBHILM010000041">
    <property type="protein sequence ID" value="MFB5684447.1"/>
    <property type="molecule type" value="Genomic_DNA"/>
</dbReference>
<proteinExistence type="predicted"/>
<feature type="region of interest" description="Disordered" evidence="6">
    <location>
        <begin position="1058"/>
        <end position="1117"/>
    </location>
</feature>
<feature type="compositionally biased region" description="Low complexity" evidence="6">
    <location>
        <begin position="1058"/>
        <end position="1076"/>
    </location>
</feature>
<dbReference type="InterPro" id="IPR037250">
    <property type="entry name" value="NEAT_dom_sf"/>
</dbReference>
<evidence type="ECO:0000256" key="6">
    <source>
        <dbReference type="SAM" id="MobiDB-lite"/>
    </source>
</evidence>
<evidence type="ECO:0000256" key="3">
    <source>
        <dbReference type="ARBA" id="ARBA00022525"/>
    </source>
</evidence>
<keyword evidence="11" id="KW-1185">Reference proteome</keyword>
<feature type="domain" description="NEAT" evidence="9">
    <location>
        <begin position="766"/>
        <end position="895"/>
    </location>
</feature>
<feature type="transmembrane region" description="Helical" evidence="7">
    <location>
        <begin position="1148"/>
        <end position="1166"/>
    </location>
</feature>
<dbReference type="Gene3D" id="2.60.40.680">
    <property type="match status" value="1"/>
</dbReference>
<evidence type="ECO:0000256" key="7">
    <source>
        <dbReference type="SAM" id="Phobius"/>
    </source>
</evidence>
<evidence type="ECO:0000256" key="4">
    <source>
        <dbReference type="ARBA" id="ARBA00022729"/>
    </source>
</evidence>
<dbReference type="SUPFAM" id="SSF158911">
    <property type="entry name" value="NEAT domain-like"/>
    <property type="match status" value="6"/>
</dbReference>
<evidence type="ECO:0000259" key="9">
    <source>
        <dbReference type="PROSITE" id="PS50978"/>
    </source>
</evidence>
<keyword evidence="7" id="KW-0812">Transmembrane</keyword>
<dbReference type="InterPro" id="IPR050436">
    <property type="entry name" value="IsdA"/>
</dbReference>
<sequence length="1174" mass="125904">MNRLFKKAALVFTMLCLLLGTSQVPSLMGSAFAATDGPLAKLSGNAMAKAGDSLQVELQFSGVTDSVYQNVYELESTISFDEERLELVSVESALTDYSLSYNRTANDQVHLSASVDSGQEAADANNTFALLTFKVKPLDEPASAEVALVSAAISNEGGDTYRFSQTSAYQVQLQPEDQTAAGVIPDGEYPIGFSILKDGTDDISVMQQYVDTASGKLTVSGGKQFVSFKLLQSAEITSFKTEVGGQLTETDTVSEDASANTRTVRFEVADLSSRLNGWVKIYWDLTDLLGIIYDEEYDVDLAFDISGVPVEYPTEPETPVEGTPDEEYAIDLKFLKDGTDETSSMNRYVEPSSSKVSIYGDRKFVTFTLLDSSSITGFKTEQDGVLTDAEVIGEDAAKNTRTLRFEVANLSERINALVQVHVVMGNGQVYNAEYQVDIQLTAAESPGGGPVDPEVPEPTNPGIPDGEYPITFNILKDGTEETSVMYQYVDAASGKLTVSGGKQYVSFKLLQSAEITSFKTEKDGQLVEAETVSEDTAANTRTVRFEVADLTSKLNGWVKIYWDLTDTVGYPFIYDEEYNVDLSFGEAGVPGTDPGTGNPDPGTPTNPGTPTTPETPAPAPGGGGGVPVETGDGIYSIRFGAFYPDGVQKSRMADYLVSPATLIKENGINRINMTVKDSSYITSLQVYKDGSYDEVSTISEDRGQNTREISFEVADLSAPVDARVKVEIPALNYYGDYEFIIKFYPSTIEAGAPDPYVGESPTVSLLEDGQYSLPFEVKEEDGKKISSVSDKFVSPAGLTVKNKVNTVSLTIRNSSSVTELQVDGGKSYKDVSVASRNEKQNTRVVTFEVMDLTKPVYAKAKVSGKEYALQFVFNVGDLEEGLPKPYVEPPVKEPVLKDGTYTVDFSLKAPTGVEQFFSRGAGLKVKDNKVYAQLLLNHSSSISKFEVELNGQFAGTDTVNSDPVSDTRVAGFAPDSLVKPIKAKLHIVHPAVTESAGYQLPLFLSSNNGVAAVDTEASATMAEAQAVETVAEPSLPADGEYEVEITFDASSITAIDETAAGSSESGSDSNGTSSAAVPDVGLPEMEGAAPAATAATDTDVDQKPEAAKEAMPGFDRNADKVVQAELTEGDPVAAEKRSTGQNPATADTAPLAIYVLLLAASAWMLIRHRNAIRK</sequence>
<keyword evidence="4 8" id="KW-0732">Signal</keyword>
<dbReference type="SMART" id="SM00725">
    <property type="entry name" value="NEAT"/>
    <property type="match status" value="6"/>
</dbReference>
<protein>
    <submittedName>
        <fullName evidence="10">NEAT domain-containing protein</fullName>
    </submittedName>
</protein>
<keyword evidence="5" id="KW-0572">Peptidoglycan-anchor</keyword>
<dbReference type="InterPro" id="IPR017502">
    <property type="entry name" value="Sortase_SrtB_target"/>
</dbReference>
<comment type="subcellular location">
    <subcellularLocation>
        <location evidence="1">Secreted</location>
        <location evidence="1">Cell wall</location>
        <topology evidence="1">Peptidoglycan-anchor</topology>
    </subcellularLocation>
</comment>
<evidence type="ECO:0000256" key="5">
    <source>
        <dbReference type="ARBA" id="ARBA00023088"/>
    </source>
</evidence>
<dbReference type="InterPro" id="IPR008965">
    <property type="entry name" value="CBM2/CBM3_carb-bd_dom_sf"/>
</dbReference>
<feature type="domain" description="NEAT" evidence="9">
    <location>
        <begin position="323"/>
        <end position="450"/>
    </location>
</feature>
<feature type="compositionally biased region" description="Low complexity" evidence="6">
    <location>
        <begin position="589"/>
        <end position="612"/>
    </location>
</feature>
<dbReference type="PANTHER" id="PTHR37824:SF1">
    <property type="entry name" value="IRON-REGULATED SURFACE DETERMINANT PROTEIN C"/>
    <property type="match status" value="1"/>
</dbReference>
<evidence type="ECO:0000256" key="2">
    <source>
        <dbReference type="ARBA" id="ARBA00022512"/>
    </source>
</evidence>
<feature type="compositionally biased region" description="Low complexity" evidence="6">
    <location>
        <begin position="1088"/>
        <end position="1097"/>
    </location>
</feature>
<comment type="caution">
    <text evidence="10">The sequence shown here is derived from an EMBL/GenBank/DDBJ whole genome shotgun (WGS) entry which is preliminary data.</text>
</comment>
<evidence type="ECO:0000256" key="8">
    <source>
        <dbReference type="SAM" id="SignalP"/>
    </source>
</evidence>
<feature type="domain" description="NEAT" evidence="9">
    <location>
        <begin position="891"/>
        <end position="1012"/>
    </location>
</feature>
<keyword evidence="7" id="KW-1133">Transmembrane helix</keyword>
<dbReference type="InterPro" id="IPR006635">
    <property type="entry name" value="NEAT_dom"/>
</dbReference>
<dbReference type="CDD" id="cd08547">
    <property type="entry name" value="Type_II_cohesin"/>
    <property type="match status" value="1"/>
</dbReference>
<dbReference type="PANTHER" id="PTHR37824">
    <property type="entry name" value="IRON-REGULATED SURFACE DETERMINANT PROTEIN C"/>
    <property type="match status" value="1"/>
</dbReference>
<dbReference type="Proteomes" id="UP001580407">
    <property type="component" value="Unassembled WGS sequence"/>
</dbReference>
<name>A0ABV5BG56_9BACL</name>
<evidence type="ECO:0000313" key="11">
    <source>
        <dbReference type="Proteomes" id="UP001580407"/>
    </source>
</evidence>
<dbReference type="RefSeq" id="WP_375528129.1">
    <property type="nucleotide sequence ID" value="NZ_JBHILM010000041.1"/>
</dbReference>
<organism evidence="10 11">
    <name type="scientific">Paenibacillus terreus</name>
    <dbReference type="NCBI Taxonomy" id="1387834"/>
    <lineage>
        <taxon>Bacteria</taxon>
        <taxon>Bacillati</taxon>
        <taxon>Bacillota</taxon>
        <taxon>Bacilli</taxon>
        <taxon>Bacillales</taxon>
        <taxon>Paenibacillaceae</taxon>
        <taxon>Paenibacillus</taxon>
    </lineage>
</organism>
<feature type="signal peptide" evidence="8">
    <location>
        <begin position="1"/>
        <end position="33"/>
    </location>
</feature>
<keyword evidence="7" id="KW-0472">Membrane</keyword>
<dbReference type="Pfam" id="PF00963">
    <property type="entry name" value="Cohesin"/>
    <property type="match status" value="1"/>
</dbReference>
<feature type="region of interest" description="Disordered" evidence="6">
    <location>
        <begin position="585"/>
        <end position="628"/>
    </location>
</feature>
<reference evidence="10 11" key="1">
    <citation type="submission" date="2024-09" db="EMBL/GenBank/DDBJ databases">
        <authorList>
            <person name="Ruan L."/>
        </authorList>
    </citation>
    <scope>NUCLEOTIDE SEQUENCE [LARGE SCALE GENOMIC DNA]</scope>
    <source>
        <strain evidence="10 11">D33</strain>
    </source>
</reference>
<evidence type="ECO:0000256" key="1">
    <source>
        <dbReference type="ARBA" id="ARBA00004168"/>
    </source>
</evidence>
<feature type="domain" description="NEAT" evidence="9">
    <location>
        <begin position="630"/>
        <end position="751"/>
    </location>
</feature>
<dbReference type="CDD" id="cd06920">
    <property type="entry name" value="NEAT"/>
    <property type="match status" value="6"/>
</dbReference>
<gene>
    <name evidence="10" type="ORF">ACE3NQ_26435</name>
</gene>
<keyword evidence="2" id="KW-0134">Cell wall</keyword>
<dbReference type="InterPro" id="IPR002102">
    <property type="entry name" value="Cohesin_dom"/>
</dbReference>